<dbReference type="Proteomes" id="UP000005856">
    <property type="component" value="Unassembled WGS sequence"/>
</dbReference>
<dbReference type="OrthoDB" id="2081179at2"/>
<dbReference type="CDD" id="cd00085">
    <property type="entry name" value="HNHc"/>
    <property type="match status" value="1"/>
</dbReference>
<evidence type="ECO:0008006" key="3">
    <source>
        <dbReference type="Google" id="ProtNLM"/>
    </source>
</evidence>
<organism evidence="1 2">
    <name type="scientific">Marinobacter algicola DG893</name>
    <dbReference type="NCBI Taxonomy" id="443152"/>
    <lineage>
        <taxon>Bacteria</taxon>
        <taxon>Pseudomonadati</taxon>
        <taxon>Pseudomonadota</taxon>
        <taxon>Gammaproteobacteria</taxon>
        <taxon>Pseudomonadales</taxon>
        <taxon>Marinobacteraceae</taxon>
        <taxon>Marinobacter</taxon>
    </lineage>
</organism>
<accession>A6F2L4</accession>
<dbReference type="STRING" id="443152.MDG893_15997"/>
<reference evidence="1 2" key="1">
    <citation type="submission" date="2007-06" db="EMBL/GenBank/DDBJ databases">
        <authorList>
            <person name="Green D."/>
            <person name="Ferriera S."/>
            <person name="Johnson J."/>
            <person name="Kravitz S."/>
            <person name="Beeson K."/>
            <person name="Sutton G."/>
            <person name="Rogers Y.-H."/>
            <person name="Friedman R."/>
            <person name="Frazier M."/>
            <person name="Venter J.C."/>
        </authorList>
    </citation>
    <scope>NUCLEOTIDE SEQUENCE [LARGE SCALE GENOMIC DNA]</scope>
    <source>
        <strain evidence="1 2">DG893</strain>
    </source>
</reference>
<protein>
    <recommendedName>
        <fullName evidence="3">HNH endonuclease 5 domain-containing protein</fullName>
    </recommendedName>
</protein>
<sequence length="212" mass="23778">MPDLCALCGENPATTRDHIPPQGIYPKPRDNDINFNIVPACSSCNNGAAVEDEQFKVFIGISTGEFHDQPETVINSIARTIGNNQKIANQIFETKRNVYAYRQNQVLEPAVSVTFDGEKYCKVVSRIVRGLYWIERGKALGLGSNINIFPTDQMKPDFAKSIKELMDCLNPHLLNKKTFVYKVLFNDDGSSIWGIQFFGKHTVFAYAEPPKA</sequence>
<name>A6F2L4_9GAMM</name>
<proteinExistence type="predicted"/>
<dbReference type="AlphaFoldDB" id="A6F2L4"/>
<dbReference type="RefSeq" id="WP_007154503.1">
    <property type="nucleotide sequence ID" value="NZ_ABCP01000025.1"/>
</dbReference>
<dbReference type="Gene3D" id="1.10.30.50">
    <property type="match status" value="1"/>
</dbReference>
<gene>
    <name evidence="1" type="ORF">MDG893_15997</name>
</gene>
<keyword evidence="2" id="KW-1185">Reference proteome</keyword>
<dbReference type="InterPro" id="IPR003615">
    <property type="entry name" value="HNH_nuc"/>
</dbReference>
<evidence type="ECO:0000313" key="2">
    <source>
        <dbReference type="Proteomes" id="UP000005856"/>
    </source>
</evidence>
<comment type="caution">
    <text evidence="1">The sequence shown here is derived from an EMBL/GenBank/DDBJ whole genome shotgun (WGS) entry which is preliminary data.</text>
</comment>
<dbReference type="EMBL" id="ABCP01000025">
    <property type="protein sequence ID" value="EDM46959.1"/>
    <property type="molecule type" value="Genomic_DNA"/>
</dbReference>
<evidence type="ECO:0000313" key="1">
    <source>
        <dbReference type="EMBL" id="EDM46959.1"/>
    </source>
</evidence>